<reference evidence="1 2" key="1">
    <citation type="submission" date="2020-08" db="EMBL/GenBank/DDBJ databases">
        <title>Description of novel Flavobacterium F-408 isolate.</title>
        <authorList>
            <person name="Saticioglu I.B."/>
            <person name="Duman M."/>
            <person name="Altun S."/>
        </authorList>
    </citation>
    <scope>NUCLEOTIDE SEQUENCE [LARGE SCALE GENOMIC DNA]</scope>
    <source>
        <strain evidence="1 2">F-408</strain>
    </source>
</reference>
<proteinExistence type="predicted"/>
<organism evidence="1 2">
    <name type="scientific">Flavobacterium bernardetii</name>
    <dbReference type="NCBI Taxonomy" id="2813823"/>
    <lineage>
        <taxon>Bacteria</taxon>
        <taxon>Pseudomonadati</taxon>
        <taxon>Bacteroidota</taxon>
        <taxon>Flavobacteriia</taxon>
        <taxon>Flavobacteriales</taxon>
        <taxon>Flavobacteriaceae</taxon>
        <taxon>Flavobacterium</taxon>
    </lineage>
</organism>
<keyword evidence="2" id="KW-1185">Reference proteome</keyword>
<comment type="caution">
    <text evidence="1">The sequence shown here is derived from an EMBL/GenBank/DDBJ whole genome shotgun (WGS) entry which is preliminary data.</text>
</comment>
<evidence type="ECO:0000313" key="1">
    <source>
        <dbReference type="EMBL" id="MBC5833611.1"/>
    </source>
</evidence>
<accession>A0ABR7IV06</accession>
<protein>
    <recommendedName>
        <fullName evidence="3">Carboxypeptidase-like regulatory domain-containing protein</fullName>
    </recommendedName>
</protein>
<sequence>MLNFLYLYVFQCDMMKKLLFFYFIFLPILSFSQTKEIVLIFKDKATGNVIENVLVTILRTDENFQSNKEGSIKFKLPKPSRILISHFEYKQININSATLKEAVITLNLESISQEIEDVVITNKQSFSILKSLIDKSMKQLTAPINLKIYTREFFKYNNEYTSYSDGLVNFCLKEKPDKFAADILVEQNRTYNLINNEKIEKKTLSYNMYDIIQNYYDFKYITKLAESKAKKKFDFEIKTVKGKEDFYQMVIAPKPEIEEFLPTVTIIYNFKKNVILELEYFVEPSRFEFSDVSNLKVIKGKVFNSTFRALYILDGEDYFLASTKEEIGVMVKDKKNEENKIEIANYLMTTRHSRKLVPYDKEDVFKEKSLINKKNSIITDYWESNSGLLLTSEEKKIVDNLQLNDDE</sequence>
<evidence type="ECO:0000313" key="2">
    <source>
        <dbReference type="Proteomes" id="UP000605990"/>
    </source>
</evidence>
<dbReference type="Proteomes" id="UP000605990">
    <property type="component" value="Unassembled WGS sequence"/>
</dbReference>
<name>A0ABR7IV06_9FLAO</name>
<dbReference type="EMBL" id="JACRUN010000001">
    <property type="protein sequence ID" value="MBC5833611.1"/>
    <property type="molecule type" value="Genomic_DNA"/>
</dbReference>
<evidence type="ECO:0008006" key="3">
    <source>
        <dbReference type="Google" id="ProtNLM"/>
    </source>
</evidence>
<gene>
    <name evidence="1" type="ORF">H8R27_01810</name>
</gene>